<evidence type="ECO:0000313" key="1">
    <source>
        <dbReference type="EMBL" id="JAH98747.1"/>
    </source>
</evidence>
<dbReference type="EMBL" id="GBXM01009830">
    <property type="protein sequence ID" value="JAH98747.1"/>
    <property type="molecule type" value="Transcribed_RNA"/>
</dbReference>
<sequence length="18" mass="2217">MNKKCKKYSFWNGDIQLL</sequence>
<organism evidence="1">
    <name type="scientific">Anguilla anguilla</name>
    <name type="common">European freshwater eel</name>
    <name type="synonym">Muraena anguilla</name>
    <dbReference type="NCBI Taxonomy" id="7936"/>
    <lineage>
        <taxon>Eukaryota</taxon>
        <taxon>Metazoa</taxon>
        <taxon>Chordata</taxon>
        <taxon>Craniata</taxon>
        <taxon>Vertebrata</taxon>
        <taxon>Euteleostomi</taxon>
        <taxon>Actinopterygii</taxon>
        <taxon>Neopterygii</taxon>
        <taxon>Teleostei</taxon>
        <taxon>Anguilliformes</taxon>
        <taxon>Anguillidae</taxon>
        <taxon>Anguilla</taxon>
    </lineage>
</organism>
<accession>A0A0E9X7Q6</accession>
<dbReference type="AlphaFoldDB" id="A0A0E9X7Q6"/>
<reference evidence="1" key="1">
    <citation type="submission" date="2014-11" db="EMBL/GenBank/DDBJ databases">
        <authorList>
            <person name="Amaro Gonzalez C."/>
        </authorList>
    </citation>
    <scope>NUCLEOTIDE SEQUENCE</scope>
</reference>
<protein>
    <submittedName>
        <fullName evidence="1">Uncharacterized protein</fullName>
    </submittedName>
</protein>
<name>A0A0E9X7Q6_ANGAN</name>
<proteinExistence type="predicted"/>
<reference evidence="1" key="2">
    <citation type="journal article" date="2015" name="Fish Shellfish Immunol.">
        <title>Early steps in the European eel (Anguilla anguilla)-Vibrio vulnificus interaction in the gills: Role of the RtxA13 toxin.</title>
        <authorList>
            <person name="Callol A."/>
            <person name="Pajuelo D."/>
            <person name="Ebbesson L."/>
            <person name="Teles M."/>
            <person name="MacKenzie S."/>
            <person name="Amaro C."/>
        </authorList>
    </citation>
    <scope>NUCLEOTIDE SEQUENCE</scope>
</reference>